<sequence length="225" mass="26460">MTASWQDLLLLNWRVDPRLLQHYLPEGTELDSFCGEHFVSLVGFRFLNMAVKGVPAVGFRDFPEVNLRFYVCRNTGGDVRRGVVFIREMTPHRLVEWVAQRFYNEPYRTLPMRYQIEEQYVSYEWKLDGRWQGMSTQPSGEWNEPPSNSNDTFFIEHYWGYSRQRDGGTLEYEVTHPKWRVRLAKLIRFDPCLAKLYGSEWEEVFSVEPESVVLAEGSEVAVFPG</sequence>
<organism evidence="1">
    <name type="scientific">marine metagenome</name>
    <dbReference type="NCBI Taxonomy" id="408172"/>
    <lineage>
        <taxon>unclassified sequences</taxon>
        <taxon>metagenomes</taxon>
        <taxon>ecological metagenomes</taxon>
    </lineage>
</organism>
<proteinExistence type="predicted"/>
<dbReference type="SUPFAM" id="SSF160104">
    <property type="entry name" value="Acetoacetate decarboxylase-like"/>
    <property type="match status" value="1"/>
</dbReference>
<name>A0A383AFC0_9ZZZZ</name>
<evidence type="ECO:0008006" key="2">
    <source>
        <dbReference type="Google" id="ProtNLM"/>
    </source>
</evidence>
<protein>
    <recommendedName>
        <fullName evidence="2">DUF2071 domain-containing protein</fullName>
    </recommendedName>
</protein>
<dbReference type="Pfam" id="PF09844">
    <property type="entry name" value="DUF2071"/>
    <property type="match status" value="1"/>
</dbReference>
<dbReference type="InterPro" id="IPR018644">
    <property type="entry name" value="DUF2071"/>
</dbReference>
<dbReference type="PANTHER" id="PTHR39186:SF1">
    <property type="entry name" value="DUF2071 DOMAIN-CONTAINING PROTEIN"/>
    <property type="match status" value="1"/>
</dbReference>
<reference evidence="1" key="1">
    <citation type="submission" date="2018-05" db="EMBL/GenBank/DDBJ databases">
        <authorList>
            <person name="Lanie J.A."/>
            <person name="Ng W.-L."/>
            <person name="Kazmierczak K.M."/>
            <person name="Andrzejewski T.M."/>
            <person name="Davidsen T.M."/>
            <person name="Wayne K.J."/>
            <person name="Tettelin H."/>
            <person name="Glass J.I."/>
            <person name="Rusch D."/>
            <person name="Podicherti R."/>
            <person name="Tsui H.-C.T."/>
            <person name="Winkler M.E."/>
        </authorList>
    </citation>
    <scope>NUCLEOTIDE SEQUENCE</scope>
</reference>
<dbReference type="AlphaFoldDB" id="A0A383AFC0"/>
<dbReference type="EMBL" id="UINC01191662">
    <property type="protein sequence ID" value="SVE06412.1"/>
    <property type="molecule type" value="Genomic_DNA"/>
</dbReference>
<evidence type="ECO:0000313" key="1">
    <source>
        <dbReference type="EMBL" id="SVE06412.1"/>
    </source>
</evidence>
<dbReference type="InterPro" id="IPR023375">
    <property type="entry name" value="ADC_dom_sf"/>
</dbReference>
<feature type="non-terminal residue" evidence="1">
    <location>
        <position position="225"/>
    </location>
</feature>
<accession>A0A383AFC0</accession>
<dbReference type="PANTHER" id="PTHR39186">
    <property type="entry name" value="DUF2071 FAMILY PROTEIN"/>
    <property type="match status" value="1"/>
</dbReference>
<gene>
    <name evidence="1" type="ORF">METZ01_LOCUS459266</name>
</gene>